<dbReference type="RefSeq" id="WP_008521037.1">
    <property type="nucleotide sequence ID" value="NZ_CM001376.1"/>
</dbReference>
<feature type="binding site" evidence="6">
    <location>
        <begin position="227"/>
        <end position="228"/>
    </location>
    <ligand>
        <name>substrate</name>
    </ligand>
</feature>
<comment type="subunit">
    <text evidence="6 7">Homodimer.</text>
</comment>
<dbReference type="GO" id="GO:0019563">
    <property type="term" value="P:glycerol catabolic process"/>
    <property type="evidence" value="ECO:0007669"/>
    <property type="project" value="TreeGrafter"/>
</dbReference>
<dbReference type="PROSITE" id="PS00171">
    <property type="entry name" value="TIM_1"/>
    <property type="match status" value="1"/>
</dbReference>
<dbReference type="InterPro" id="IPR035990">
    <property type="entry name" value="TIM_sf"/>
</dbReference>
<evidence type="ECO:0000313" key="9">
    <source>
        <dbReference type="Proteomes" id="UP000003806"/>
    </source>
</evidence>
<evidence type="ECO:0000313" key="8">
    <source>
        <dbReference type="EMBL" id="EHM13113.1"/>
    </source>
</evidence>
<comment type="pathway">
    <text evidence="6 7">Carbohydrate degradation; glycolysis; D-glyceraldehyde 3-phosphate from glycerone phosphate: step 1/1.</text>
</comment>
<keyword evidence="5 6" id="KW-0413">Isomerase</keyword>
<dbReference type="EMBL" id="CM001376">
    <property type="protein sequence ID" value="EHM13113.1"/>
    <property type="molecule type" value="Genomic_DNA"/>
</dbReference>
<dbReference type="GO" id="GO:0006096">
    <property type="term" value="P:glycolytic process"/>
    <property type="evidence" value="ECO:0007669"/>
    <property type="project" value="UniProtKB-UniRule"/>
</dbReference>
<feature type="binding site" evidence="6">
    <location>
        <begin position="12"/>
        <end position="14"/>
    </location>
    <ligand>
        <name>substrate</name>
    </ligand>
</feature>
<evidence type="ECO:0000256" key="1">
    <source>
        <dbReference type="ARBA" id="ARBA00007422"/>
    </source>
</evidence>
<gene>
    <name evidence="6" type="primary">tpiA</name>
    <name evidence="8" type="ORF">JonanDRAFT_0727</name>
</gene>
<dbReference type="HOGENOM" id="CLU_024251_2_1_0"/>
<proteinExistence type="inferred from homology"/>
<accession>H0UKA4</accession>
<feature type="binding site" evidence="6">
    <location>
        <position position="206"/>
    </location>
    <ligand>
        <name>substrate</name>
    </ligand>
</feature>
<dbReference type="UniPathway" id="UPA00109">
    <property type="reaction ID" value="UER00189"/>
</dbReference>
<comment type="similarity">
    <text evidence="1 6 7">Belongs to the triosephosphate isomerase family.</text>
</comment>
<dbReference type="InterPro" id="IPR013785">
    <property type="entry name" value="Aldolase_TIM"/>
</dbReference>
<comment type="function">
    <text evidence="6">Involved in the gluconeogenesis. Catalyzes stereospecifically the conversion of dihydroxyacetone phosphate (DHAP) to D-glyceraldehyde-3-phosphate (G3P).</text>
</comment>
<reference evidence="8 9" key="1">
    <citation type="submission" date="2011-11" db="EMBL/GenBank/DDBJ databases">
        <title>The Noncontiguous Finished genome of Jonquetella anthropi DSM 22815.</title>
        <authorList>
            <consortium name="US DOE Joint Genome Institute (JGI-PGF)"/>
            <person name="Lucas S."/>
            <person name="Copeland A."/>
            <person name="Lapidus A."/>
            <person name="Glavina del Rio T."/>
            <person name="Dalin E."/>
            <person name="Tice H."/>
            <person name="Bruce D."/>
            <person name="Goodwin L."/>
            <person name="Pitluck S."/>
            <person name="Peters L."/>
            <person name="Mikhailova N."/>
            <person name="Held B."/>
            <person name="Kyrpides N."/>
            <person name="Mavromatis K."/>
            <person name="Ivanova N."/>
            <person name="Markowitz V."/>
            <person name="Cheng J.-F."/>
            <person name="Hugenholtz P."/>
            <person name="Woyke T."/>
            <person name="Wu D."/>
            <person name="Gronow S."/>
            <person name="Wellnitz S."/>
            <person name="Brambilla E."/>
            <person name="Klenk H.-P."/>
            <person name="Eisen J.A."/>
        </authorList>
    </citation>
    <scope>NUCLEOTIDE SEQUENCE [LARGE SCALE GENOMIC DNA]</scope>
    <source>
        <strain evidence="8 9">DSM 22815</strain>
    </source>
</reference>
<comment type="catalytic activity">
    <reaction evidence="6 7">
        <text>D-glyceraldehyde 3-phosphate = dihydroxyacetone phosphate</text>
        <dbReference type="Rhea" id="RHEA:18585"/>
        <dbReference type="ChEBI" id="CHEBI:57642"/>
        <dbReference type="ChEBI" id="CHEBI:59776"/>
        <dbReference type="EC" id="5.3.1.1"/>
    </reaction>
</comment>
<dbReference type="GO" id="GO:0006094">
    <property type="term" value="P:gluconeogenesis"/>
    <property type="evidence" value="ECO:0007669"/>
    <property type="project" value="UniProtKB-UniRule"/>
</dbReference>
<dbReference type="GO" id="GO:0004807">
    <property type="term" value="F:triose-phosphate isomerase activity"/>
    <property type="evidence" value="ECO:0007669"/>
    <property type="project" value="UniProtKB-UniRule"/>
</dbReference>
<dbReference type="STRING" id="885272.JonanDRAFT_0727"/>
<dbReference type="InterPro" id="IPR020861">
    <property type="entry name" value="Triosephosphate_isomerase_AS"/>
</dbReference>
<evidence type="ECO:0000256" key="7">
    <source>
        <dbReference type="RuleBase" id="RU363013"/>
    </source>
</evidence>
<evidence type="ECO:0000256" key="3">
    <source>
        <dbReference type="ARBA" id="ARBA00022490"/>
    </source>
</evidence>
<dbReference type="GO" id="GO:0005829">
    <property type="term" value="C:cytosol"/>
    <property type="evidence" value="ECO:0007669"/>
    <property type="project" value="TreeGrafter"/>
</dbReference>
<dbReference type="SUPFAM" id="SSF51351">
    <property type="entry name" value="Triosephosphate isomerase (TIM)"/>
    <property type="match status" value="1"/>
</dbReference>
<protein>
    <recommendedName>
        <fullName evidence="6 7">Triosephosphate isomerase</fullName>
        <shortName evidence="6">TIM</shortName>
        <shortName evidence="6">TPI</shortName>
        <ecNumber evidence="6 7">5.3.1.1</ecNumber>
    </recommendedName>
    <alternativeName>
        <fullName evidence="6">Triose-phosphate isomerase</fullName>
    </alternativeName>
</protein>
<dbReference type="OrthoDB" id="9809429at2"/>
<dbReference type="GO" id="GO:0046166">
    <property type="term" value="P:glyceraldehyde-3-phosphate biosynthetic process"/>
    <property type="evidence" value="ECO:0007669"/>
    <property type="project" value="TreeGrafter"/>
</dbReference>
<feature type="active site" description="Electrophile" evidence="6">
    <location>
        <position position="100"/>
    </location>
</feature>
<feature type="active site" description="Proton acceptor" evidence="6">
    <location>
        <position position="170"/>
    </location>
</feature>
<keyword evidence="2 6" id="KW-0312">Gluconeogenesis</keyword>
<dbReference type="UniPathway" id="UPA00138"/>
<organism evidence="8 9">
    <name type="scientific">Jonquetella anthropi DSM 22815</name>
    <dbReference type="NCBI Taxonomy" id="885272"/>
    <lineage>
        <taxon>Bacteria</taxon>
        <taxon>Thermotogati</taxon>
        <taxon>Synergistota</taxon>
        <taxon>Synergistia</taxon>
        <taxon>Synergistales</taxon>
        <taxon>Dethiosulfovibrionaceae</taxon>
        <taxon>Jonquetella</taxon>
    </lineage>
</organism>
<dbReference type="NCBIfam" id="TIGR00419">
    <property type="entry name" value="tim"/>
    <property type="match status" value="1"/>
</dbReference>
<name>H0UKA4_9BACT</name>
<comment type="subcellular location">
    <subcellularLocation>
        <location evidence="6 7">Cytoplasm</location>
    </subcellularLocation>
</comment>
<dbReference type="eggNOG" id="COG0149">
    <property type="taxonomic scope" value="Bacteria"/>
</dbReference>
<dbReference type="EC" id="5.3.1.1" evidence="6 7"/>
<dbReference type="PANTHER" id="PTHR21139">
    <property type="entry name" value="TRIOSEPHOSPHATE ISOMERASE"/>
    <property type="match status" value="1"/>
</dbReference>
<evidence type="ECO:0000256" key="5">
    <source>
        <dbReference type="ARBA" id="ARBA00023235"/>
    </source>
</evidence>
<dbReference type="HAMAP" id="MF_00147_B">
    <property type="entry name" value="TIM_B"/>
    <property type="match status" value="1"/>
</dbReference>
<evidence type="ECO:0000256" key="2">
    <source>
        <dbReference type="ARBA" id="ARBA00022432"/>
    </source>
</evidence>
<dbReference type="AlphaFoldDB" id="H0UKA4"/>
<keyword evidence="3 6" id="KW-0963">Cytoplasm</keyword>
<evidence type="ECO:0000256" key="6">
    <source>
        <dbReference type="HAMAP-Rule" id="MF_00147"/>
    </source>
</evidence>
<dbReference type="PROSITE" id="PS51440">
    <property type="entry name" value="TIM_2"/>
    <property type="match status" value="1"/>
</dbReference>
<dbReference type="Proteomes" id="UP000003806">
    <property type="component" value="Chromosome"/>
</dbReference>
<evidence type="ECO:0000256" key="4">
    <source>
        <dbReference type="ARBA" id="ARBA00023152"/>
    </source>
</evidence>
<sequence>MTAQKKLYLFGNWKMNLGPSQAQEFGAKFRSLVSASSEDRAVWALFPPFLSLAALKEGLGDSPVSLGVQDVSDQPSGAFTGQVSASMAKESGCRYAIVGHSERRQYQGETSALVAAKAAACRAAGIIPVVCVGESLEQREAGQTQTIIDEQIAPVLQALEGSHDWLIAYEPIWAIGTGKAALPSDAQAVCQRLADQSGVPVLYGGSVKPENAGQYFAQPAVSGALVGGASLKPEVFFSLAEI</sequence>
<dbReference type="InterPro" id="IPR000652">
    <property type="entry name" value="Triosephosphate_isomerase"/>
</dbReference>
<dbReference type="Pfam" id="PF00121">
    <property type="entry name" value="TIM"/>
    <property type="match status" value="1"/>
</dbReference>
<keyword evidence="4 6" id="KW-0324">Glycolysis</keyword>
<dbReference type="Gene3D" id="3.20.20.70">
    <property type="entry name" value="Aldolase class I"/>
    <property type="match status" value="1"/>
</dbReference>
<dbReference type="CDD" id="cd00311">
    <property type="entry name" value="TIM"/>
    <property type="match status" value="1"/>
</dbReference>
<feature type="binding site" evidence="6">
    <location>
        <position position="176"/>
    </location>
    <ligand>
        <name>substrate</name>
    </ligand>
</feature>
<dbReference type="PANTHER" id="PTHR21139:SF42">
    <property type="entry name" value="TRIOSEPHOSPHATE ISOMERASE"/>
    <property type="match status" value="1"/>
</dbReference>
<comment type="pathway">
    <text evidence="6 7">Carbohydrate biosynthesis; gluconeogenesis.</text>
</comment>
<dbReference type="InterPro" id="IPR022896">
    <property type="entry name" value="TrioseP_Isoase_bac/euk"/>
</dbReference>
<keyword evidence="9" id="KW-1185">Reference proteome</keyword>